<evidence type="ECO:0000313" key="2">
    <source>
        <dbReference type="EMBL" id="KMM86859.1"/>
    </source>
</evidence>
<reference evidence="2 4" key="1">
    <citation type="submission" date="2015-02" db="EMBL/GenBank/DDBJ databases">
        <title>Pseudomonas helleri sp. nov. and Pseudomonas weihenstephanensis sp. nov., isolated from raw cows milk.</title>
        <authorList>
            <person name="von Neubeck M."/>
            <person name="Huptas C."/>
            <person name="Wenning M."/>
            <person name="Scherer S."/>
        </authorList>
    </citation>
    <scope>NUCLEOTIDE SEQUENCE [LARGE SCALE GENOMIC DNA]</scope>
    <source>
        <strain evidence="2 4">DSM 21104</strain>
    </source>
</reference>
<dbReference type="InterPro" id="IPR031982">
    <property type="entry name" value="PilE-like"/>
</dbReference>
<reference evidence="3 5" key="2">
    <citation type="submission" date="2016-10" db="EMBL/GenBank/DDBJ databases">
        <authorList>
            <person name="Varghese N."/>
            <person name="Submissions S."/>
        </authorList>
    </citation>
    <scope>NUCLEOTIDE SEQUENCE [LARGE SCALE GENOMIC DNA]</scope>
    <source>
        <strain evidence="3 5">BS3652</strain>
    </source>
</reference>
<evidence type="ECO:0000256" key="1">
    <source>
        <dbReference type="SAM" id="Phobius"/>
    </source>
</evidence>
<organism evidence="2 4">
    <name type="scientific">Pseudomonas taetrolens</name>
    <dbReference type="NCBI Taxonomy" id="47884"/>
    <lineage>
        <taxon>Bacteria</taxon>
        <taxon>Pseudomonadati</taxon>
        <taxon>Pseudomonadota</taxon>
        <taxon>Gammaproteobacteria</taxon>
        <taxon>Pseudomonadales</taxon>
        <taxon>Pseudomonadaceae</taxon>
        <taxon>Pseudomonas</taxon>
    </lineage>
</organism>
<accession>A0A0J6GXN6</accession>
<dbReference type="OrthoDB" id="5296638at2"/>
<sequence>MPKHGGGFSLIELMIAVAIVGILGGFVYPLYSDYLKRAYRSEIIILLMENAQALGQFYTKNGVYTGAQGLGSGNQYYSVTSDLADHAFLLTATRKEGSSMADDSCGNFTLAHTGLMAMTQAAPDLTPQQCWGR</sequence>
<evidence type="ECO:0000313" key="5">
    <source>
        <dbReference type="Proteomes" id="UP000183155"/>
    </source>
</evidence>
<dbReference type="Proteomes" id="UP000183155">
    <property type="component" value="Unassembled WGS sequence"/>
</dbReference>
<dbReference type="GO" id="GO:0043683">
    <property type="term" value="P:type IV pilus assembly"/>
    <property type="evidence" value="ECO:0007669"/>
    <property type="project" value="InterPro"/>
</dbReference>
<dbReference type="RefSeq" id="WP_048378232.1">
    <property type="nucleotide sequence ID" value="NZ_FNRS01000001.1"/>
</dbReference>
<dbReference type="Proteomes" id="UP000036395">
    <property type="component" value="Unassembled WGS sequence"/>
</dbReference>
<evidence type="ECO:0000313" key="4">
    <source>
        <dbReference type="Proteomes" id="UP000036395"/>
    </source>
</evidence>
<keyword evidence="1" id="KW-1133">Transmembrane helix</keyword>
<keyword evidence="5" id="KW-1185">Reference proteome</keyword>
<keyword evidence="1" id="KW-0472">Membrane</keyword>
<keyword evidence="1" id="KW-0812">Transmembrane</keyword>
<evidence type="ECO:0000313" key="3">
    <source>
        <dbReference type="EMBL" id="SEB63523.1"/>
    </source>
</evidence>
<gene>
    <name evidence="3" type="ORF">SAMN04490203_0845</name>
    <name evidence="2" type="ORF">TU78_02400</name>
</gene>
<dbReference type="Pfam" id="PF07963">
    <property type="entry name" value="N_methyl"/>
    <property type="match status" value="1"/>
</dbReference>
<dbReference type="STRING" id="47884.SAMN04490203_0845"/>
<dbReference type="PROSITE" id="PS00409">
    <property type="entry name" value="PROKAR_NTER_METHYL"/>
    <property type="match status" value="1"/>
</dbReference>
<dbReference type="Gene3D" id="3.30.700.10">
    <property type="entry name" value="Glycoprotein, Type 4 Pilin"/>
    <property type="match status" value="1"/>
</dbReference>
<dbReference type="Pfam" id="PF16732">
    <property type="entry name" value="ComP_DUS"/>
    <property type="match status" value="1"/>
</dbReference>
<protein>
    <submittedName>
        <fullName evidence="2 3">Pilus assembly protein</fullName>
    </submittedName>
</protein>
<proteinExistence type="predicted"/>
<dbReference type="InterPro" id="IPR045584">
    <property type="entry name" value="Pilin-like"/>
</dbReference>
<name>A0A0J6GXN6_PSETA</name>
<feature type="transmembrane region" description="Helical" evidence="1">
    <location>
        <begin position="6"/>
        <end position="31"/>
    </location>
</feature>
<dbReference type="InterPro" id="IPR012902">
    <property type="entry name" value="N_methyl_site"/>
</dbReference>
<dbReference type="AlphaFoldDB" id="A0A0J6GXN6"/>
<dbReference type="EMBL" id="FNRS01000001">
    <property type="protein sequence ID" value="SEB63523.1"/>
    <property type="molecule type" value="Genomic_DNA"/>
</dbReference>
<dbReference type="EMBL" id="JYLA01000001">
    <property type="protein sequence ID" value="KMM86859.1"/>
    <property type="molecule type" value="Genomic_DNA"/>
</dbReference>
<dbReference type="NCBIfam" id="TIGR02532">
    <property type="entry name" value="IV_pilin_GFxxxE"/>
    <property type="match status" value="1"/>
</dbReference>
<dbReference type="PATRIC" id="fig|47884.3.peg.874"/>
<dbReference type="SUPFAM" id="SSF54523">
    <property type="entry name" value="Pili subunits"/>
    <property type="match status" value="1"/>
</dbReference>
<comment type="caution">
    <text evidence="2">The sequence shown here is derived from an EMBL/GenBank/DDBJ whole genome shotgun (WGS) entry which is preliminary data.</text>
</comment>